<accession>A0ABU4XKY9</accession>
<name>A0ABU4XKY9_9HYPH</name>
<comment type="caution">
    <text evidence="1">The sequence shown here is derived from an EMBL/GenBank/DDBJ whole genome shotgun (WGS) entry which is preliminary data.</text>
</comment>
<organism evidence="1 2">
    <name type="scientific">Mesorhizobium dulcispinae</name>
    <dbReference type="NCBI Taxonomy" id="3072316"/>
    <lineage>
        <taxon>Bacteria</taxon>
        <taxon>Pseudomonadati</taxon>
        <taxon>Pseudomonadota</taxon>
        <taxon>Alphaproteobacteria</taxon>
        <taxon>Hyphomicrobiales</taxon>
        <taxon>Phyllobacteriaceae</taxon>
        <taxon>Mesorhizobium</taxon>
    </lineage>
</organism>
<dbReference type="EMBL" id="JAVIIZ010000019">
    <property type="protein sequence ID" value="MDX8475369.1"/>
    <property type="molecule type" value="Genomic_DNA"/>
</dbReference>
<dbReference type="RefSeq" id="WP_320318299.1">
    <property type="nucleotide sequence ID" value="NZ_JAVIIX010000018.1"/>
</dbReference>
<reference evidence="1 2" key="1">
    <citation type="submission" date="2023-08" db="EMBL/GenBank/DDBJ databases">
        <title>Implementing the SeqCode for naming new Mesorhizobium species isolated from Vachellia karroo root nodules.</title>
        <authorList>
            <person name="Van Lill M."/>
        </authorList>
    </citation>
    <scope>NUCLEOTIDE SEQUENCE [LARGE SCALE GENOMIC DNA]</scope>
    <source>
        <strain evidence="1 2">VK23A</strain>
    </source>
</reference>
<keyword evidence="2" id="KW-1185">Reference proteome</keyword>
<evidence type="ECO:0000313" key="1">
    <source>
        <dbReference type="EMBL" id="MDX8475369.1"/>
    </source>
</evidence>
<protein>
    <recommendedName>
        <fullName evidence="3">SnoaL-like domain-containing protein</fullName>
    </recommendedName>
</protein>
<sequence length="193" mass="22163">MDQRASTKTFGMREPTDLYEKLLHDIGRLRSARSSAESRYAAFDCAVDAWHLVDWTLHVASDAAYERLSGFKRGGPSKKGKLTVEAGFKDLQEDRLPALRFCHMIANSVKHREVRNDFMPNLWSGSTAILSWSEPEKETGECSVKEVSLLTYVTVDGERYEAVELFEDMADQWRTFLDEEGLFEFRPEQPEDE</sequence>
<gene>
    <name evidence="1" type="ORF">RFM27_25060</name>
</gene>
<evidence type="ECO:0000313" key="2">
    <source>
        <dbReference type="Proteomes" id="UP001271780"/>
    </source>
</evidence>
<dbReference type="Proteomes" id="UP001271780">
    <property type="component" value="Unassembled WGS sequence"/>
</dbReference>
<proteinExistence type="predicted"/>
<evidence type="ECO:0008006" key="3">
    <source>
        <dbReference type="Google" id="ProtNLM"/>
    </source>
</evidence>